<keyword evidence="4 9" id="KW-0547">Nucleotide-binding</keyword>
<feature type="domain" description="tRNA synthetases class I catalytic" evidence="11">
    <location>
        <begin position="35"/>
        <end position="343"/>
    </location>
</feature>
<evidence type="ECO:0000256" key="5">
    <source>
        <dbReference type="ARBA" id="ARBA00022833"/>
    </source>
</evidence>
<dbReference type="AlphaFoldDB" id="A0A2M6WE00"/>
<evidence type="ECO:0000256" key="6">
    <source>
        <dbReference type="ARBA" id="ARBA00022840"/>
    </source>
</evidence>
<reference evidence="14" key="1">
    <citation type="submission" date="2017-09" db="EMBL/GenBank/DDBJ databases">
        <title>Depth-based differentiation of microbial function through sediment-hosted aquifers and enrichment of novel symbionts in the deep terrestrial subsurface.</title>
        <authorList>
            <person name="Probst A.J."/>
            <person name="Ladd B."/>
            <person name="Jarett J.K."/>
            <person name="Geller-Mcgrath D.E."/>
            <person name="Sieber C.M.K."/>
            <person name="Emerson J.B."/>
            <person name="Anantharaman K."/>
            <person name="Thomas B.C."/>
            <person name="Malmstrom R."/>
            <person name="Stieglmeier M."/>
            <person name="Klingl A."/>
            <person name="Woyke T."/>
            <person name="Ryan C.M."/>
            <person name="Banfield J.F."/>
        </authorList>
    </citation>
    <scope>NUCLEOTIDE SEQUENCE [LARGE SCALE GENOMIC DNA]</scope>
</reference>
<dbReference type="CDD" id="cd00672">
    <property type="entry name" value="CysRS_core"/>
    <property type="match status" value="1"/>
</dbReference>
<evidence type="ECO:0000256" key="3">
    <source>
        <dbReference type="ARBA" id="ARBA00022723"/>
    </source>
</evidence>
<evidence type="ECO:0000256" key="2">
    <source>
        <dbReference type="ARBA" id="ARBA00022598"/>
    </source>
</evidence>
<evidence type="ECO:0000313" key="13">
    <source>
        <dbReference type="EMBL" id="PIT91012.1"/>
    </source>
</evidence>
<dbReference type="Proteomes" id="UP000228809">
    <property type="component" value="Unassembled WGS sequence"/>
</dbReference>
<dbReference type="InterPro" id="IPR009080">
    <property type="entry name" value="tRNAsynth_Ia_anticodon-bd"/>
</dbReference>
<comment type="similarity">
    <text evidence="9">Belongs to the class-I aminoacyl-tRNA synthetase family.</text>
</comment>
<dbReference type="HAMAP" id="MF_00041">
    <property type="entry name" value="Cys_tRNA_synth"/>
    <property type="match status" value="1"/>
</dbReference>
<keyword evidence="5 9" id="KW-0862">Zinc</keyword>
<feature type="short sequence motif" description="'HIGH' region" evidence="9">
    <location>
        <begin position="48"/>
        <end position="58"/>
    </location>
</feature>
<organism evidence="13 14">
    <name type="scientific">Candidatus Kaiserbacteria bacterium CG10_big_fil_rev_8_21_14_0_10_49_17</name>
    <dbReference type="NCBI Taxonomy" id="1974609"/>
    <lineage>
        <taxon>Bacteria</taxon>
        <taxon>Candidatus Kaiseribacteriota</taxon>
    </lineage>
</organism>
<dbReference type="InterPro" id="IPR056411">
    <property type="entry name" value="CysS_C"/>
</dbReference>
<proteinExistence type="inferred from homology"/>
<evidence type="ECO:0000259" key="11">
    <source>
        <dbReference type="Pfam" id="PF01406"/>
    </source>
</evidence>
<keyword evidence="7 9" id="KW-0648">Protein biosynthesis</keyword>
<comment type="subunit">
    <text evidence="1 9">Monomer.</text>
</comment>
<evidence type="ECO:0000256" key="1">
    <source>
        <dbReference type="ARBA" id="ARBA00011245"/>
    </source>
</evidence>
<dbReference type="EMBL" id="PFBJ01000014">
    <property type="protein sequence ID" value="PIT91012.1"/>
    <property type="molecule type" value="Genomic_DNA"/>
</dbReference>
<dbReference type="GO" id="GO:0005524">
    <property type="term" value="F:ATP binding"/>
    <property type="evidence" value="ECO:0007669"/>
    <property type="project" value="UniProtKB-UniRule"/>
</dbReference>
<name>A0A2M6WE00_9BACT</name>
<feature type="binding site" evidence="9">
    <location>
        <position position="299"/>
    </location>
    <ligand>
        <name>ATP</name>
        <dbReference type="ChEBI" id="CHEBI:30616"/>
    </ligand>
</feature>
<evidence type="ECO:0000259" key="12">
    <source>
        <dbReference type="Pfam" id="PF23493"/>
    </source>
</evidence>
<dbReference type="Gene3D" id="3.40.50.620">
    <property type="entry name" value="HUPs"/>
    <property type="match status" value="1"/>
</dbReference>
<dbReference type="Pfam" id="PF23493">
    <property type="entry name" value="CysS_C"/>
    <property type="match status" value="1"/>
</dbReference>
<protein>
    <recommendedName>
        <fullName evidence="9">Cysteine--tRNA ligase</fullName>
        <ecNumber evidence="9">6.1.1.16</ecNumber>
    </recommendedName>
    <alternativeName>
        <fullName evidence="9">Cysteinyl-tRNA synthetase</fullName>
        <shortName evidence="9">CysRS</shortName>
    </alternativeName>
</protein>
<dbReference type="GO" id="GO:0008270">
    <property type="term" value="F:zinc ion binding"/>
    <property type="evidence" value="ECO:0007669"/>
    <property type="project" value="UniProtKB-UniRule"/>
</dbReference>
<accession>A0A2M6WE00</accession>
<keyword evidence="8 9" id="KW-0030">Aminoacyl-tRNA synthetase</keyword>
<evidence type="ECO:0000313" key="14">
    <source>
        <dbReference type="Proteomes" id="UP000228809"/>
    </source>
</evidence>
<dbReference type="InterPro" id="IPR014729">
    <property type="entry name" value="Rossmann-like_a/b/a_fold"/>
</dbReference>
<dbReference type="Gene3D" id="1.20.120.640">
    <property type="entry name" value="Anticodon-binding domain of a subclass of class I aminoacyl-tRNA synthetases"/>
    <property type="match status" value="1"/>
</dbReference>
<keyword evidence="3 9" id="KW-0479">Metal-binding</keyword>
<evidence type="ECO:0000256" key="9">
    <source>
        <dbReference type="HAMAP-Rule" id="MF_00041"/>
    </source>
</evidence>
<dbReference type="GO" id="GO:0006423">
    <property type="term" value="P:cysteinyl-tRNA aminoacylation"/>
    <property type="evidence" value="ECO:0007669"/>
    <property type="project" value="UniProtKB-UniRule"/>
</dbReference>
<sequence length="490" mass="55673">MGIFTSLFNTSNTKERALPLFLYNTLGRKREEFLPIAPPKVGMYSCGPTVYDVAHIGNLRAYIFADTLRRTLEYNNFEVTHIINITDVGHLTGDADGGEDKMTAALKREKLPKTLVAMAQIGEQYTKIFKEDLEKLNIKTPKAFPKASEHIAEQIAFIKTLEEKGYTYELPDGVYFDTQKFPAYGALGGISKEVEDELTRLKEQIGKHSNRDFALWKKDKKLGWESPWGMGFPGWHIECSAMSMKYLGKHFDIHTGGSDHIAIHHNNEIAQSEAATSKPFVNYWMHNSFITIDGQKVSKSIGNTITLKQVTDKGFPPFALRYLFLTAHYRSQLNFTWDALSGAHTALVKLHKAFLELGNSNGTINADYQKRFHTFINDDIGTPQAIALVWELMDDKTIEADDKRVTLLDINRVLGIGLYESYEQMKKMLSGETKKVAVTEAPKEVQELLEKREEARREKDWEEADSLRHKIAEKGFEVSDTEKGPELHKQ</sequence>
<feature type="binding site" evidence="9">
    <location>
        <position position="46"/>
    </location>
    <ligand>
        <name>Zn(2+)</name>
        <dbReference type="ChEBI" id="CHEBI:29105"/>
    </ligand>
</feature>
<evidence type="ECO:0000256" key="4">
    <source>
        <dbReference type="ARBA" id="ARBA00022741"/>
    </source>
</evidence>
<comment type="catalytic activity">
    <reaction evidence="9">
        <text>tRNA(Cys) + L-cysteine + ATP = L-cysteinyl-tRNA(Cys) + AMP + diphosphate</text>
        <dbReference type="Rhea" id="RHEA:17773"/>
        <dbReference type="Rhea" id="RHEA-COMP:9661"/>
        <dbReference type="Rhea" id="RHEA-COMP:9679"/>
        <dbReference type="ChEBI" id="CHEBI:30616"/>
        <dbReference type="ChEBI" id="CHEBI:33019"/>
        <dbReference type="ChEBI" id="CHEBI:35235"/>
        <dbReference type="ChEBI" id="CHEBI:78442"/>
        <dbReference type="ChEBI" id="CHEBI:78517"/>
        <dbReference type="ChEBI" id="CHEBI:456215"/>
        <dbReference type="EC" id="6.1.1.16"/>
    </reaction>
</comment>
<feature type="binding site" evidence="9">
    <location>
        <position position="264"/>
    </location>
    <ligand>
        <name>Zn(2+)</name>
        <dbReference type="ChEBI" id="CHEBI:29105"/>
    </ligand>
</feature>
<feature type="binding site" evidence="9">
    <location>
        <position position="268"/>
    </location>
    <ligand>
        <name>Zn(2+)</name>
        <dbReference type="ChEBI" id="CHEBI:29105"/>
    </ligand>
</feature>
<dbReference type="InterPro" id="IPR024909">
    <property type="entry name" value="Cys-tRNA/MSH_ligase"/>
</dbReference>
<dbReference type="PANTHER" id="PTHR10890:SF3">
    <property type="entry name" value="CYSTEINE--TRNA LIGASE, CYTOPLASMIC"/>
    <property type="match status" value="1"/>
</dbReference>
<dbReference type="EC" id="6.1.1.16" evidence="9"/>
<keyword evidence="2 9" id="KW-0436">Ligase</keyword>
<feature type="domain" description="Cysteinyl-tRNA ligase anticodon binding" evidence="12">
    <location>
        <begin position="440"/>
        <end position="483"/>
    </location>
</feature>
<dbReference type="InterPro" id="IPR032678">
    <property type="entry name" value="tRNA-synt_1_cat_dom"/>
</dbReference>
<dbReference type="InterPro" id="IPR015803">
    <property type="entry name" value="Cys-tRNA-ligase"/>
</dbReference>
<keyword evidence="9" id="KW-0963">Cytoplasm</keyword>
<comment type="subcellular location">
    <subcellularLocation>
        <location evidence="9">Cytoplasm</location>
    </subcellularLocation>
</comment>
<dbReference type="PANTHER" id="PTHR10890">
    <property type="entry name" value="CYSTEINYL-TRNA SYNTHETASE"/>
    <property type="match status" value="1"/>
</dbReference>
<evidence type="ECO:0000256" key="8">
    <source>
        <dbReference type="ARBA" id="ARBA00023146"/>
    </source>
</evidence>
<dbReference type="GO" id="GO:0005829">
    <property type="term" value="C:cytosol"/>
    <property type="evidence" value="ECO:0007669"/>
    <property type="project" value="TreeGrafter"/>
</dbReference>
<dbReference type="PRINTS" id="PR00983">
    <property type="entry name" value="TRNASYNTHCYS"/>
</dbReference>
<comment type="caution">
    <text evidence="13">The sequence shown here is derived from an EMBL/GenBank/DDBJ whole genome shotgun (WGS) entry which is preliminary data.</text>
</comment>
<evidence type="ECO:0000256" key="7">
    <source>
        <dbReference type="ARBA" id="ARBA00022917"/>
    </source>
</evidence>
<evidence type="ECO:0000256" key="10">
    <source>
        <dbReference type="SAM" id="Coils"/>
    </source>
</evidence>
<feature type="binding site" evidence="9">
    <location>
        <position position="239"/>
    </location>
    <ligand>
        <name>Zn(2+)</name>
        <dbReference type="ChEBI" id="CHEBI:29105"/>
    </ligand>
</feature>
<keyword evidence="10" id="KW-0175">Coiled coil</keyword>
<comment type="caution">
    <text evidence="9">Lacks conserved residue(s) required for the propagation of feature annotation.</text>
</comment>
<dbReference type="GO" id="GO:0004817">
    <property type="term" value="F:cysteine-tRNA ligase activity"/>
    <property type="evidence" value="ECO:0007669"/>
    <property type="project" value="UniProtKB-UniRule"/>
</dbReference>
<dbReference type="SUPFAM" id="SSF52374">
    <property type="entry name" value="Nucleotidylyl transferase"/>
    <property type="match status" value="1"/>
</dbReference>
<comment type="cofactor">
    <cofactor evidence="9">
        <name>Zn(2+)</name>
        <dbReference type="ChEBI" id="CHEBI:29105"/>
    </cofactor>
    <text evidence="9">Binds 1 zinc ion per subunit.</text>
</comment>
<dbReference type="SUPFAM" id="SSF47323">
    <property type="entry name" value="Anticodon-binding domain of a subclass of class I aminoacyl-tRNA synthetases"/>
    <property type="match status" value="1"/>
</dbReference>
<keyword evidence="6 9" id="KW-0067">ATP-binding</keyword>
<dbReference type="Pfam" id="PF01406">
    <property type="entry name" value="tRNA-synt_1e"/>
    <property type="match status" value="1"/>
</dbReference>
<gene>
    <name evidence="9" type="primary">cysS</name>
    <name evidence="13" type="ORF">COU17_02715</name>
</gene>
<dbReference type="NCBIfam" id="TIGR00435">
    <property type="entry name" value="cysS"/>
    <property type="match status" value="1"/>
</dbReference>
<feature type="coiled-coil region" evidence="10">
    <location>
        <begin position="438"/>
        <end position="465"/>
    </location>
</feature>